<keyword evidence="2" id="KW-0143">Chaperone</keyword>
<dbReference type="SUPFAM" id="SSF47240">
    <property type="entry name" value="Ferritin-like"/>
    <property type="match status" value="1"/>
</dbReference>
<dbReference type="InterPro" id="IPR001844">
    <property type="entry name" value="Cpn60/GroEL"/>
</dbReference>
<comment type="similarity">
    <text evidence="1">Belongs to the chaperonin (HSP60) family.</text>
</comment>
<dbReference type="AlphaFoldDB" id="A0A1J5PTP8"/>
<dbReference type="GO" id="GO:0042026">
    <property type="term" value="P:protein refolding"/>
    <property type="evidence" value="ECO:0007669"/>
    <property type="project" value="InterPro"/>
</dbReference>
<protein>
    <submittedName>
        <fullName evidence="4">60 kDa chaperonin 2</fullName>
    </submittedName>
</protein>
<feature type="region of interest" description="Disordered" evidence="3">
    <location>
        <begin position="319"/>
        <end position="353"/>
    </location>
</feature>
<dbReference type="FunFam" id="3.50.7.10:FF:000001">
    <property type="entry name" value="60 kDa chaperonin"/>
    <property type="match status" value="1"/>
</dbReference>
<dbReference type="GO" id="GO:0140662">
    <property type="term" value="F:ATP-dependent protein folding chaperone"/>
    <property type="evidence" value="ECO:0007669"/>
    <property type="project" value="InterPro"/>
</dbReference>
<organism evidence="4">
    <name type="scientific">mine drainage metagenome</name>
    <dbReference type="NCBI Taxonomy" id="410659"/>
    <lineage>
        <taxon>unclassified sequences</taxon>
        <taxon>metagenomes</taxon>
        <taxon>ecological metagenomes</taxon>
    </lineage>
</organism>
<dbReference type="InterPro" id="IPR009078">
    <property type="entry name" value="Ferritin-like_SF"/>
</dbReference>
<dbReference type="SUPFAM" id="SSF52029">
    <property type="entry name" value="GroEL apical domain-like"/>
    <property type="match status" value="1"/>
</dbReference>
<reference evidence="4" key="1">
    <citation type="submission" date="2016-10" db="EMBL/GenBank/DDBJ databases">
        <title>Sequence of Gallionella enrichment culture.</title>
        <authorList>
            <person name="Poehlein A."/>
            <person name="Muehling M."/>
            <person name="Daniel R."/>
        </authorList>
    </citation>
    <scope>NUCLEOTIDE SEQUENCE</scope>
</reference>
<gene>
    <name evidence="4" type="primary">groL2_2</name>
    <name evidence="4" type="ORF">GALL_472750</name>
</gene>
<dbReference type="PANTHER" id="PTHR45633">
    <property type="entry name" value="60 KDA HEAT SHOCK PROTEIN, MITOCHONDRIAL"/>
    <property type="match status" value="1"/>
</dbReference>
<feature type="compositionally biased region" description="Basic and acidic residues" evidence="3">
    <location>
        <begin position="344"/>
        <end position="353"/>
    </location>
</feature>
<evidence type="ECO:0000256" key="3">
    <source>
        <dbReference type="SAM" id="MobiDB-lite"/>
    </source>
</evidence>
<evidence type="ECO:0000256" key="2">
    <source>
        <dbReference type="ARBA" id="ARBA00023186"/>
    </source>
</evidence>
<dbReference type="EMBL" id="MLJW01003876">
    <property type="protein sequence ID" value="OIQ71111.1"/>
    <property type="molecule type" value="Genomic_DNA"/>
</dbReference>
<dbReference type="InterPro" id="IPR007760">
    <property type="entry name" value="Mn_catalase"/>
</dbReference>
<name>A0A1J5PTP8_9ZZZZ</name>
<dbReference type="Gene3D" id="3.30.260.10">
    <property type="entry name" value="TCP-1-like chaperonin intermediate domain"/>
    <property type="match status" value="1"/>
</dbReference>
<proteinExistence type="inferred from homology"/>
<dbReference type="InterPro" id="IPR027409">
    <property type="entry name" value="GroEL-like_apical_dom_sf"/>
</dbReference>
<dbReference type="InterPro" id="IPR027410">
    <property type="entry name" value="TCP-1-like_intermed_sf"/>
</dbReference>
<dbReference type="SUPFAM" id="SSF54849">
    <property type="entry name" value="GroEL-intermediate domain like"/>
    <property type="match status" value="1"/>
</dbReference>
<accession>A0A1J5PTP8</accession>
<evidence type="ECO:0000313" key="4">
    <source>
        <dbReference type="EMBL" id="OIQ71111.1"/>
    </source>
</evidence>
<sequence>MEAVVADLVKNSKKVTSNEEIAQVGTISANGDAEIGKFLPDAMKKVGNEGVITVEEAKSLETELDVVEGMQFDRGYISPYFVTNADKMRVEFDDAYILINEKKLSNLNELLPLLEAVVQTGKPLVIVAEDVEGEALATLVVNRLRGGLKVAAVKAPGFGDRRKAMLQDIAIEEFSHLEVVGKLIEQHTSKLDQTDVYASPLFRVRGVGPHFVDSQGSAWTAAYINEGGNVVRDLRANIASEAGARQTYEALIHASTDEGTTRVLTHLLTREITHAQMFMAALERMGKLDDPYFGTIKPDETVDLVFNLSKGEDFRGPWNKAPTFRFENDPKPSGGFPPAPVNPDDEKMPLAAE</sequence>
<comment type="caution">
    <text evidence="4">The sequence shown here is derived from an EMBL/GenBank/DDBJ whole genome shotgun (WGS) entry which is preliminary data.</text>
</comment>
<dbReference type="Gene3D" id="3.50.7.10">
    <property type="entry name" value="GroEL"/>
    <property type="match status" value="1"/>
</dbReference>
<dbReference type="Pfam" id="PF05067">
    <property type="entry name" value="Mn_catalase"/>
    <property type="match status" value="1"/>
</dbReference>
<evidence type="ECO:0000256" key="1">
    <source>
        <dbReference type="ARBA" id="ARBA00006607"/>
    </source>
</evidence>